<accession>A0A839GMZ7</accession>
<sequence>MLRALIVEDEPLAASRLTRLLQDQQEVPMQVVAQLPSVQDAVAFFREEPNPDIAFFDIQLGDGLSFQIFEQVAVTCPIIFTTAYDAYALRAFKANSIDYLLKPIDNEDLAQALQKFKRLTATALPGQNTTSAPADASLQLLQQALQQLQHPTAPAYKNRFLIKVGEHLRAVPVEEIDFFYSFEKATFLQTEDNRRFAIDYTVEQLEQLVDPKHFFRANRGYLVQMHAIQDIIHYTNSRLKLVLRNHTQEEVLVSRERVAAFRTWLDG</sequence>
<feature type="domain" description="Response regulatory" evidence="2">
    <location>
        <begin position="3"/>
        <end position="117"/>
    </location>
</feature>
<protein>
    <submittedName>
        <fullName evidence="4">DNA-binding LytR/AlgR family response regulator</fullName>
    </submittedName>
</protein>
<evidence type="ECO:0000313" key="5">
    <source>
        <dbReference type="Proteomes" id="UP000563094"/>
    </source>
</evidence>
<dbReference type="PANTHER" id="PTHR37299:SF1">
    <property type="entry name" value="STAGE 0 SPORULATION PROTEIN A HOMOLOG"/>
    <property type="match status" value="1"/>
</dbReference>
<name>A0A839GMZ7_9BACT</name>
<dbReference type="Proteomes" id="UP000563094">
    <property type="component" value="Unassembled WGS sequence"/>
</dbReference>
<dbReference type="SUPFAM" id="SSF52172">
    <property type="entry name" value="CheY-like"/>
    <property type="match status" value="1"/>
</dbReference>
<dbReference type="SMART" id="SM00448">
    <property type="entry name" value="REC"/>
    <property type="match status" value="1"/>
</dbReference>
<dbReference type="GO" id="GO:0003677">
    <property type="term" value="F:DNA binding"/>
    <property type="evidence" value="ECO:0007669"/>
    <property type="project" value="UniProtKB-KW"/>
</dbReference>
<dbReference type="InterPro" id="IPR001789">
    <property type="entry name" value="Sig_transdc_resp-reg_receiver"/>
</dbReference>
<dbReference type="InterPro" id="IPR007492">
    <property type="entry name" value="LytTR_DNA-bd_dom"/>
</dbReference>
<dbReference type="InterPro" id="IPR011006">
    <property type="entry name" value="CheY-like_superfamily"/>
</dbReference>
<reference evidence="4 5" key="1">
    <citation type="submission" date="2020-08" db="EMBL/GenBank/DDBJ databases">
        <title>Genomic Encyclopedia of Type Strains, Phase IV (KMG-IV): sequencing the most valuable type-strain genomes for metagenomic binning, comparative biology and taxonomic classification.</title>
        <authorList>
            <person name="Goeker M."/>
        </authorList>
    </citation>
    <scope>NUCLEOTIDE SEQUENCE [LARGE SCALE GENOMIC DNA]</scope>
    <source>
        <strain evidence="4 5">DSM 29854</strain>
    </source>
</reference>
<keyword evidence="5" id="KW-1185">Reference proteome</keyword>
<dbReference type="RefSeq" id="WP_182514222.1">
    <property type="nucleotide sequence ID" value="NZ_JACJIQ010000020.1"/>
</dbReference>
<evidence type="ECO:0000313" key="4">
    <source>
        <dbReference type="EMBL" id="MBA9079283.1"/>
    </source>
</evidence>
<dbReference type="PROSITE" id="PS50110">
    <property type="entry name" value="RESPONSE_REGULATORY"/>
    <property type="match status" value="1"/>
</dbReference>
<keyword evidence="4" id="KW-0238">DNA-binding</keyword>
<dbReference type="EMBL" id="JACJIQ010000020">
    <property type="protein sequence ID" value="MBA9079283.1"/>
    <property type="molecule type" value="Genomic_DNA"/>
</dbReference>
<dbReference type="PANTHER" id="PTHR37299">
    <property type="entry name" value="TRANSCRIPTIONAL REGULATOR-RELATED"/>
    <property type="match status" value="1"/>
</dbReference>
<dbReference type="InterPro" id="IPR046947">
    <property type="entry name" value="LytR-like"/>
</dbReference>
<dbReference type="SMART" id="SM00850">
    <property type="entry name" value="LytTR"/>
    <property type="match status" value="1"/>
</dbReference>
<keyword evidence="1" id="KW-0597">Phosphoprotein</keyword>
<dbReference type="Gene3D" id="3.40.50.2300">
    <property type="match status" value="1"/>
</dbReference>
<dbReference type="FunFam" id="3.40.50.2300:FF:000361">
    <property type="entry name" value="Two-component system response regulator"/>
    <property type="match status" value="1"/>
</dbReference>
<organism evidence="4 5">
    <name type="scientific">Rufibacter quisquiliarum</name>
    <dbReference type="NCBI Taxonomy" id="1549639"/>
    <lineage>
        <taxon>Bacteria</taxon>
        <taxon>Pseudomonadati</taxon>
        <taxon>Bacteroidota</taxon>
        <taxon>Cytophagia</taxon>
        <taxon>Cytophagales</taxon>
        <taxon>Hymenobacteraceae</taxon>
        <taxon>Rufibacter</taxon>
    </lineage>
</organism>
<dbReference type="GO" id="GO:0000156">
    <property type="term" value="F:phosphorelay response regulator activity"/>
    <property type="evidence" value="ECO:0007669"/>
    <property type="project" value="InterPro"/>
</dbReference>
<dbReference type="AlphaFoldDB" id="A0A839GMZ7"/>
<feature type="domain" description="HTH LytTR-type" evidence="3">
    <location>
        <begin position="160"/>
        <end position="267"/>
    </location>
</feature>
<dbReference type="PROSITE" id="PS50930">
    <property type="entry name" value="HTH_LYTTR"/>
    <property type="match status" value="1"/>
</dbReference>
<proteinExistence type="predicted"/>
<feature type="modified residue" description="4-aspartylphosphate" evidence="1">
    <location>
        <position position="57"/>
    </location>
</feature>
<dbReference type="Pfam" id="PF04397">
    <property type="entry name" value="LytTR"/>
    <property type="match status" value="1"/>
</dbReference>
<evidence type="ECO:0000259" key="3">
    <source>
        <dbReference type="PROSITE" id="PS50930"/>
    </source>
</evidence>
<dbReference type="Pfam" id="PF00072">
    <property type="entry name" value="Response_reg"/>
    <property type="match status" value="1"/>
</dbReference>
<evidence type="ECO:0000256" key="1">
    <source>
        <dbReference type="PROSITE-ProRule" id="PRU00169"/>
    </source>
</evidence>
<gene>
    <name evidence="4" type="ORF">FHS90_004018</name>
</gene>
<comment type="caution">
    <text evidence="4">The sequence shown here is derived from an EMBL/GenBank/DDBJ whole genome shotgun (WGS) entry which is preliminary data.</text>
</comment>
<evidence type="ECO:0000259" key="2">
    <source>
        <dbReference type="PROSITE" id="PS50110"/>
    </source>
</evidence>
<dbReference type="Gene3D" id="2.40.50.1020">
    <property type="entry name" value="LytTr DNA-binding domain"/>
    <property type="match status" value="1"/>
</dbReference>